<evidence type="ECO:0000313" key="2">
    <source>
        <dbReference type="Proteomes" id="UP000249522"/>
    </source>
</evidence>
<reference evidence="1 2" key="1">
    <citation type="submission" date="2018-06" db="EMBL/GenBank/DDBJ databases">
        <title>Paenibacillus imtechensis sp. nov.</title>
        <authorList>
            <person name="Pinnaka A.K."/>
            <person name="Singh H."/>
            <person name="Kaur M."/>
        </authorList>
    </citation>
    <scope>NUCLEOTIDE SEQUENCE [LARGE SCALE GENOMIC DNA]</scope>
    <source>
        <strain evidence="1 2">SMB1</strain>
    </source>
</reference>
<dbReference type="AlphaFoldDB" id="A0A2W1LEV1"/>
<sequence length="63" mass="6631">MILVANKNNDNSSFMNQTKNASKEGFDVVHDTIDVIGDATSTAAKKVTNTASNAMGNVTGNKE</sequence>
<accession>A0A2W1LEV1</accession>
<dbReference type="Proteomes" id="UP000249522">
    <property type="component" value="Unassembled WGS sequence"/>
</dbReference>
<dbReference type="EMBL" id="QKRB01000028">
    <property type="protein sequence ID" value="PZD97363.1"/>
    <property type="molecule type" value="Genomic_DNA"/>
</dbReference>
<gene>
    <name evidence="1" type="ORF">DNH61_03160</name>
</gene>
<keyword evidence="2" id="KW-1185">Reference proteome</keyword>
<organism evidence="1 2">
    <name type="scientific">Paenibacillus sambharensis</name>
    <dbReference type="NCBI Taxonomy" id="1803190"/>
    <lineage>
        <taxon>Bacteria</taxon>
        <taxon>Bacillati</taxon>
        <taxon>Bacillota</taxon>
        <taxon>Bacilli</taxon>
        <taxon>Bacillales</taxon>
        <taxon>Paenibacillaceae</taxon>
        <taxon>Paenibacillus</taxon>
    </lineage>
</organism>
<proteinExistence type="predicted"/>
<name>A0A2W1LEV1_9BACL</name>
<protein>
    <submittedName>
        <fullName evidence="1">Uncharacterized protein</fullName>
    </submittedName>
</protein>
<comment type="caution">
    <text evidence="1">The sequence shown here is derived from an EMBL/GenBank/DDBJ whole genome shotgun (WGS) entry which is preliminary data.</text>
</comment>
<evidence type="ECO:0000313" key="1">
    <source>
        <dbReference type="EMBL" id="PZD97363.1"/>
    </source>
</evidence>